<reference evidence="1 2" key="1">
    <citation type="submission" date="2019-03" db="EMBL/GenBank/DDBJ databases">
        <title>Genomic analyses of the natural microbiome of Caenorhabditis elegans.</title>
        <authorList>
            <person name="Samuel B."/>
        </authorList>
    </citation>
    <scope>NUCLEOTIDE SEQUENCE [LARGE SCALE GENOMIC DNA]</scope>
    <source>
        <strain evidence="1 2">BIGb0156</strain>
    </source>
</reference>
<keyword evidence="2" id="KW-1185">Reference proteome</keyword>
<dbReference type="EMBL" id="SNVX01000012">
    <property type="protein sequence ID" value="TDN55964.1"/>
    <property type="molecule type" value="Genomic_DNA"/>
</dbReference>
<accession>A0A4R6EDY3</accession>
<sequence length="46" mass="5466">MVWGICFFLRVIIDFPGAYFFIQTYIGSLIFRDDIKMINEFDSHEG</sequence>
<dbReference type="AlphaFoldDB" id="A0A4R6EDY3"/>
<comment type="caution">
    <text evidence="1">The sequence shown here is derived from an EMBL/GenBank/DDBJ whole genome shotgun (WGS) entry which is preliminary data.</text>
</comment>
<gene>
    <name evidence="1" type="ORF">EC847_1128</name>
</gene>
<organism evidence="1 2">
    <name type="scientific">Scandinavium goeteborgense</name>
    <dbReference type="NCBI Taxonomy" id="1851514"/>
    <lineage>
        <taxon>Bacteria</taxon>
        <taxon>Pseudomonadati</taxon>
        <taxon>Pseudomonadota</taxon>
        <taxon>Gammaproteobacteria</taxon>
        <taxon>Enterobacterales</taxon>
        <taxon>Enterobacteriaceae</taxon>
        <taxon>Scandinavium</taxon>
    </lineage>
</organism>
<evidence type="ECO:0000313" key="1">
    <source>
        <dbReference type="EMBL" id="TDN55964.1"/>
    </source>
</evidence>
<dbReference type="Proteomes" id="UP000295530">
    <property type="component" value="Unassembled WGS sequence"/>
</dbReference>
<protein>
    <submittedName>
        <fullName evidence="1">Uncharacterized protein</fullName>
    </submittedName>
</protein>
<evidence type="ECO:0000313" key="2">
    <source>
        <dbReference type="Proteomes" id="UP000295530"/>
    </source>
</evidence>
<proteinExistence type="predicted"/>
<name>A0A4R6EDY3_SCAGO</name>